<dbReference type="GO" id="GO:0035303">
    <property type="term" value="P:regulation of dephosphorylation"/>
    <property type="evidence" value="ECO:0007669"/>
    <property type="project" value="InterPro"/>
</dbReference>
<reference evidence="2" key="1">
    <citation type="journal article" date="2012" name="Proc. Natl. Acad. Sci. U.S.A.">
        <title>Antigenic diversity is generated by distinct evolutionary mechanisms in African trypanosome species.</title>
        <authorList>
            <person name="Jackson A.P."/>
            <person name="Berry A."/>
            <person name="Aslett M."/>
            <person name="Allison H.C."/>
            <person name="Burton P."/>
            <person name="Vavrova-Anderson J."/>
            <person name="Brown R."/>
            <person name="Browne H."/>
            <person name="Corton N."/>
            <person name="Hauser H."/>
            <person name="Gamble J."/>
            <person name="Gilderthorp R."/>
            <person name="Marcello L."/>
            <person name="McQuillan J."/>
            <person name="Otto T.D."/>
            <person name="Quail M.A."/>
            <person name="Sanders M.J."/>
            <person name="van Tonder A."/>
            <person name="Ginger M.L."/>
            <person name="Field M.C."/>
            <person name="Barry J.D."/>
            <person name="Hertz-Fowler C."/>
            <person name="Berriman M."/>
        </authorList>
    </citation>
    <scope>NUCLEOTIDE SEQUENCE</scope>
    <source>
        <strain evidence="2">IL3000</strain>
    </source>
</reference>
<name>G0UJN7_TRYCI</name>
<dbReference type="SUPFAM" id="SSF47473">
    <property type="entry name" value="EF-hand"/>
    <property type="match status" value="1"/>
</dbReference>
<accession>G0UJN7</accession>
<evidence type="ECO:0000313" key="2">
    <source>
        <dbReference type="EMBL" id="CCC89591.1"/>
    </source>
</evidence>
<dbReference type="VEuPathDB" id="TriTrypDB:TcIL3000_2_1700"/>
<proteinExistence type="predicted"/>
<dbReference type="PROSITE" id="PS00018">
    <property type="entry name" value="EF_HAND_1"/>
    <property type="match status" value="1"/>
</dbReference>
<dbReference type="GO" id="GO:0030865">
    <property type="term" value="P:cortical cytoskeleton organization"/>
    <property type="evidence" value="ECO:0007669"/>
    <property type="project" value="TreeGrafter"/>
</dbReference>
<dbReference type="InterPro" id="IPR018247">
    <property type="entry name" value="EF_Hand_1_Ca_BS"/>
</dbReference>
<dbReference type="InterPro" id="IPR011992">
    <property type="entry name" value="EF-hand-dom_pair"/>
</dbReference>
<dbReference type="AlphaFoldDB" id="G0UJN7"/>
<organism evidence="2">
    <name type="scientific">Trypanosoma congolense (strain IL3000)</name>
    <dbReference type="NCBI Taxonomy" id="1068625"/>
    <lineage>
        <taxon>Eukaryota</taxon>
        <taxon>Discoba</taxon>
        <taxon>Euglenozoa</taxon>
        <taxon>Kinetoplastea</taxon>
        <taxon>Metakinetoplastina</taxon>
        <taxon>Trypanosomatida</taxon>
        <taxon>Trypanosomatidae</taxon>
        <taxon>Trypanosoma</taxon>
        <taxon>Nannomonas</taxon>
    </lineage>
</organism>
<dbReference type="PANTHER" id="PTHR12085">
    <property type="entry name" value="SERINE/THREONINE-PROTEIN PHOSPHATASE 2A REGULATORY SUBUNIT B'' SUBUNIT GAMMA"/>
    <property type="match status" value="1"/>
</dbReference>
<sequence>MLTFPGFVSPDEKMTLQMASEARRQYLSTRLVPLYANTSPIELWNNIVKYREKSNPDSDDLVETYEELRLSYRGYKGMVYNLAFHMTVEEDEAAPAPEREARKRLYFNHPFLSPATFLSFPRAEDGTIPAVPMYAYAAKRLLLYRLRIKLELTAKVVPTLLRDPATKLANHLRCPPSPSSPLSNGLTQEDIENFLLELVPNLRLVRDIPPWMQPYYLCHASRKFMFMCDTRRTGAIAIDTMMKSDVFSELLRMYESDVQDAITTFPEGCTVDVAAMLLAADAGSEDTVAALVIAYEGEGNNPDDMYTVKALEEEVVLRVRRSQLHWNPGSTEFLSQDVLSMDNWFSLPLMGRIYEHYTSLDLDGDGVLSIEELSRYCDSSFTSLVIERVFECHVPHSGKYHIMDYKTYLDFVIATEHAATLPAMKYIWSILDLEGTKLYVTVDTLRCFCKEVAGELKANGLMTDISAQSILSEIIDMINPKWHEWVELEDIIRSGHQATVLPILLSYRNFYAYDCREQTAAEANDEYA</sequence>
<dbReference type="PANTHER" id="PTHR12085:SF4">
    <property type="entry name" value="EF-HAND DOMAIN-CONTAINING PROTEIN"/>
    <property type="match status" value="1"/>
</dbReference>
<dbReference type="GO" id="GO:0005819">
    <property type="term" value="C:spindle"/>
    <property type="evidence" value="ECO:0007669"/>
    <property type="project" value="TreeGrafter"/>
</dbReference>
<protein>
    <submittedName>
        <fullName evidence="2">Uncharacterized protein TCIL3000_2_1700</fullName>
    </submittedName>
</protein>
<dbReference type="EMBL" id="HE575315">
    <property type="protein sequence ID" value="CCC89591.1"/>
    <property type="molecule type" value="Genomic_DNA"/>
</dbReference>
<dbReference type="Gene3D" id="1.10.238.10">
    <property type="entry name" value="EF-hand"/>
    <property type="match status" value="1"/>
</dbReference>
<dbReference type="GO" id="GO:0000226">
    <property type="term" value="P:microtubule cytoskeleton organization"/>
    <property type="evidence" value="ECO:0007669"/>
    <property type="project" value="TreeGrafter"/>
</dbReference>
<keyword evidence="1" id="KW-0106">Calcium</keyword>
<gene>
    <name evidence="2" type="ORF">TCIL3000_2_1700</name>
</gene>
<evidence type="ECO:0000256" key="1">
    <source>
        <dbReference type="ARBA" id="ARBA00022837"/>
    </source>
</evidence>
<dbReference type="InterPro" id="IPR039865">
    <property type="entry name" value="PPP2R3C"/>
</dbReference>